<feature type="domain" description="Carboxymuconolactone decarboxylase-like" evidence="2">
    <location>
        <begin position="23"/>
        <end position="90"/>
    </location>
</feature>
<reference evidence="3 4" key="1">
    <citation type="submission" date="2016-10" db="EMBL/GenBank/DDBJ databases">
        <authorList>
            <person name="de Groot N.N."/>
        </authorList>
    </citation>
    <scope>NUCLEOTIDE SEQUENCE [LARGE SCALE GENOMIC DNA]</scope>
    <source>
        <strain evidence="3 4">DSM 26130</strain>
    </source>
</reference>
<protein>
    <submittedName>
        <fullName evidence="3">Carboxymuconolactone decarboxylase family protein</fullName>
    </submittedName>
</protein>
<sequence>MRITFKAILIGWLISFTQLNAQDLVRPQTNLSPKQQSIVVISALTAKGDLQKLQPALHTGLGAGLTVNEIKEVLVHLYAYCGFPRSIRGLQTLMLVLDERKRKGITDKMGREASPINNHEPKYVRGKKVLEQLTGQPETGPKRGYAAFSPEIEVFLKEHLFSDIFERDVLSYADRELTTISVLTSIGGVEHMLQSHLGICLNVGLIESQLSQALSLIETAIGKAEAKAGRAVLTQLITLRR</sequence>
<dbReference type="EMBL" id="FOLQ01000012">
    <property type="protein sequence ID" value="SFE32302.1"/>
    <property type="molecule type" value="Genomic_DNA"/>
</dbReference>
<keyword evidence="4" id="KW-1185">Reference proteome</keyword>
<keyword evidence="1" id="KW-0732">Signal</keyword>
<evidence type="ECO:0000313" key="4">
    <source>
        <dbReference type="Proteomes" id="UP000198598"/>
    </source>
</evidence>
<dbReference type="Gene3D" id="1.20.1290.10">
    <property type="entry name" value="AhpD-like"/>
    <property type="match status" value="1"/>
</dbReference>
<accession>A0A1I1ZL22</accession>
<dbReference type="SUPFAM" id="SSF69118">
    <property type="entry name" value="AhpD-like"/>
    <property type="match status" value="1"/>
</dbReference>
<feature type="signal peptide" evidence="1">
    <location>
        <begin position="1"/>
        <end position="21"/>
    </location>
</feature>
<dbReference type="RefSeq" id="WP_093831185.1">
    <property type="nucleotide sequence ID" value="NZ_FOLQ01000012.1"/>
</dbReference>
<dbReference type="Proteomes" id="UP000198598">
    <property type="component" value="Unassembled WGS sequence"/>
</dbReference>
<dbReference type="Pfam" id="PF02627">
    <property type="entry name" value="CMD"/>
    <property type="match status" value="2"/>
</dbReference>
<dbReference type="STRING" id="662367.SAMN05216167_112149"/>
<dbReference type="AlphaFoldDB" id="A0A1I1ZL22"/>
<dbReference type="PANTHER" id="PTHR33570">
    <property type="entry name" value="4-CARBOXYMUCONOLACTONE DECARBOXYLASE FAMILY PROTEIN"/>
    <property type="match status" value="1"/>
</dbReference>
<feature type="domain" description="Carboxymuconolactone decarboxylase-like" evidence="2">
    <location>
        <begin position="155"/>
        <end position="234"/>
    </location>
</feature>
<dbReference type="InterPro" id="IPR052512">
    <property type="entry name" value="4CMD/NDH-1_regulator"/>
</dbReference>
<gene>
    <name evidence="3" type="ORF">SAMN05216167_112149</name>
</gene>
<evidence type="ECO:0000313" key="3">
    <source>
        <dbReference type="EMBL" id="SFE32302.1"/>
    </source>
</evidence>
<proteinExistence type="predicted"/>
<dbReference type="GO" id="GO:0051920">
    <property type="term" value="F:peroxiredoxin activity"/>
    <property type="evidence" value="ECO:0007669"/>
    <property type="project" value="InterPro"/>
</dbReference>
<evidence type="ECO:0000259" key="2">
    <source>
        <dbReference type="Pfam" id="PF02627"/>
    </source>
</evidence>
<feature type="chain" id="PRO_5011738782" evidence="1">
    <location>
        <begin position="22"/>
        <end position="241"/>
    </location>
</feature>
<dbReference type="PANTHER" id="PTHR33570:SF2">
    <property type="entry name" value="CARBOXYMUCONOLACTONE DECARBOXYLASE-LIKE DOMAIN-CONTAINING PROTEIN"/>
    <property type="match status" value="1"/>
</dbReference>
<evidence type="ECO:0000256" key="1">
    <source>
        <dbReference type="SAM" id="SignalP"/>
    </source>
</evidence>
<dbReference type="InterPro" id="IPR003779">
    <property type="entry name" value="CMD-like"/>
</dbReference>
<dbReference type="OrthoDB" id="9812754at2"/>
<name>A0A1I1ZL22_9BACT</name>
<organism evidence="3 4">
    <name type="scientific">Spirosoma endophyticum</name>
    <dbReference type="NCBI Taxonomy" id="662367"/>
    <lineage>
        <taxon>Bacteria</taxon>
        <taxon>Pseudomonadati</taxon>
        <taxon>Bacteroidota</taxon>
        <taxon>Cytophagia</taxon>
        <taxon>Cytophagales</taxon>
        <taxon>Cytophagaceae</taxon>
        <taxon>Spirosoma</taxon>
    </lineage>
</organism>
<dbReference type="InterPro" id="IPR029032">
    <property type="entry name" value="AhpD-like"/>
</dbReference>